<gene>
    <name evidence="1" type="ORF">ACFQ4A_13880</name>
</gene>
<dbReference type="Proteomes" id="UP001597178">
    <property type="component" value="Unassembled WGS sequence"/>
</dbReference>
<dbReference type="InterPro" id="IPR025855">
    <property type="entry name" value="Replic_Relax"/>
</dbReference>
<comment type="caution">
    <text evidence="1">The sequence shown here is derived from an EMBL/GenBank/DDBJ whole genome shotgun (WGS) entry which is preliminary data.</text>
</comment>
<protein>
    <submittedName>
        <fullName evidence="1">Replication-relaxation family protein</fullName>
    </submittedName>
</protein>
<dbReference type="RefSeq" id="WP_382401593.1">
    <property type="nucleotide sequence ID" value="NZ_JBHTNH010000028.1"/>
</dbReference>
<sequence length="351" mass="41300">MPSNPIITQPTERDIAILKDLYRYRVLTTQHLRKKYFPHSSYVKNKIYAMKKSNWIIPFPLVGKNGRKQTTCYRLTDTALAILRDQGELINKKAAKLRVRDNMLPYVLATNDVMIELFPYGWELYESRETKANYNLNRNDLIHGELVSPTGKRYALYILMERTKDENMRRIIREIKSDKFPNYIVLAKGEESRNHFVERATEANNMMSITGELSVMDFNYGIKYLQSGFSDKTIFERIIQSPETPFEVVPFSGDRSPFQYKVMHKGEEKYLVNLMNADIMKIRAINHYAEDINRAERFQEKHYRVLVLVIPEMKTTIKQLMQGNPLVSYMDVGDKMIQNESWMRKKVPIVQ</sequence>
<evidence type="ECO:0000313" key="1">
    <source>
        <dbReference type="EMBL" id="MFD1362745.1"/>
    </source>
</evidence>
<accession>A0ABW3ZWE0</accession>
<dbReference type="Pfam" id="PF13814">
    <property type="entry name" value="Replic_Relax"/>
    <property type="match status" value="1"/>
</dbReference>
<organism evidence="1 2">
    <name type="scientific">Lentibacillus salinarum</name>
    <dbReference type="NCBI Taxonomy" id="446820"/>
    <lineage>
        <taxon>Bacteria</taxon>
        <taxon>Bacillati</taxon>
        <taxon>Bacillota</taxon>
        <taxon>Bacilli</taxon>
        <taxon>Bacillales</taxon>
        <taxon>Bacillaceae</taxon>
        <taxon>Lentibacillus</taxon>
    </lineage>
</organism>
<reference evidence="2" key="1">
    <citation type="journal article" date="2019" name="Int. J. Syst. Evol. Microbiol.">
        <title>The Global Catalogue of Microorganisms (GCM) 10K type strain sequencing project: providing services to taxonomists for standard genome sequencing and annotation.</title>
        <authorList>
            <consortium name="The Broad Institute Genomics Platform"/>
            <consortium name="The Broad Institute Genome Sequencing Center for Infectious Disease"/>
            <person name="Wu L."/>
            <person name="Ma J."/>
        </authorList>
    </citation>
    <scope>NUCLEOTIDE SEQUENCE [LARGE SCALE GENOMIC DNA]</scope>
    <source>
        <strain evidence="2">CCUG 54822</strain>
    </source>
</reference>
<keyword evidence="2" id="KW-1185">Reference proteome</keyword>
<name>A0ABW3ZWE0_9BACI</name>
<proteinExistence type="predicted"/>
<evidence type="ECO:0000313" key="2">
    <source>
        <dbReference type="Proteomes" id="UP001597178"/>
    </source>
</evidence>
<dbReference type="EMBL" id="JBHTNH010000028">
    <property type="protein sequence ID" value="MFD1362745.1"/>
    <property type="molecule type" value="Genomic_DNA"/>
</dbReference>